<comment type="catalytic activity">
    <reaction evidence="1">
        <text>Hydrolysis of terminal non-reducing beta-D-galactose residues in beta-D-galactosides.</text>
        <dbReference type="EC" id="3.2.1.23"/>
    </reaction>
</comment>
<keyword evidence="7" id="KW-0106">Calcium</keyword>
<dbReference type="Pfam" id="PF02836">
    <property type="entry name" value="Glyco_hydro_2_C"/>
    <property type="match status" value="1"/>
</dbReference>
<reference evidence="12" key="1">
    <citation type="submission" date="2020-10" db="EMBL/GenBank/DDBJ databases">
        <authorList>
            <person name="Gilroy R."/>
        </authorList>
    </citation>
    <scope>NUCLEOTIDE SEQUENCE</scope>
    <source>
        <strain evidence="12">ChiHecec2B26-709</strain>
    </source>
</reference>
<dbReference type="SUPFAM" id="SSF51445">
    <property type="entry name" value="(Trans)glycosidases"/>
    <property type="match status" value="1"/>
</dbReference>
<evidence type="ECO:0000256" key="4">
    <source>
        <dbReference type="ARBA" id="ARBA00011245"/>
    </source>
</evidence>
<organism evidence="12 13">
    <name type="scientific">Candidatus Cryptobacteroides merdipullorum</name>
    <dbReference type="NCBI Taxonomy" id="2840771"/>
    <lineage>
        <taxon>Bacteria</taxon>
        <taxon>Pseudomonadati</taxon>
        <taxon>Bacteroidota</taxon>
        <taxon>Bacteroidia</taxon>
        <taxon>Bacteroidales</taxon>
        <taxon>Candidatus Cryptobacteroides</taxon>
    </lineage>
</organism>
<dbReference type="Gene3D" id="2.60.120.260">
    <property type="entry name" value="Galactose-binding domain-like"/>
    <property type="match status" value="1"/>
</dbReference>
<dbReference type="SUPFAM" id="SSF49303">
    <property type="entry name" value="beta-Galactosidase/glucuronidase domain"/>
    <property type="match status" value="2"/>
</dbReference>
<accession>A0A9D1GN23</accession>
<evidence type="ECO:0000256" key="10">
    <source>
        <dbReference type="SAM" id="SignalP"/>
    </source>
</evidence>
<dbReference type="Pfam" id="PF02929">
    <property type="entry name" value="Bgal_small_N"/>
    <property type="match status" value="1"/>
</dbReference>
<dbReference type="PANTHER" id="PTHR46323">
    <property type="entry name" value="BETA-GALACTOSIDASE"/>
    <property type="match status" value="1"/>
</dbReference>
<dbReference type="GO" id="GO:0030246">
    <property type="term" value="F:carbohydrate binding"/>
    <property type="evidence" value="ECO:0007669"/>
    <property type="project" value="InterPro"/>
</dbReference>
<dbReference type="Pfam" id="PF02837">
    <property type="entry name" value="Glyco_hydro_2_N"/>
    <property type="match status" value="1"/>
</dbReference>
<dbReference type="EMBL" id="DVLC01000066">
    <property type="protein sequence ID" value="HIT46896.1"/>
    <property type="molecule type" value="Genomic_DNA"/>
</dbReference>
<dbReference type="InterPro" id="IPR008979">
    <property type="entry name" value="Galactose-bd-like_sf"/>
</dbReference>
<dbReference type="Gene3D" id="2.70.98.10">
    <property type="match status" value="1"/>
</dbReference>
<dbReference type="GO" id="GO:0005990">
    <property type="term" value="P:lactose catabolic process"/>
    <property type="evidence" value="ECO:0007669"/>
    <property type="project" value="TreeGrafter"/>
</dbReference>
<evidence type="ECO:0000256" key="3">
    <source>
        <dbReference type="ARBA" id="ARBA00007401"/>
    </source>
</evidence>
<comment type="cofactor">
    <cofactor evidence="2">
        <name>Ca(2+)</name>
        <dbReference type="ChEBI" id="CHEBI:29108"/>
    </cofactor>
</comment>
<dbReference type="InterPro" id="IPR004199">
    <property type="entry name" value="B-gal_small/dom_5"/>
</dbReference>
<dbReference type="AlphaFoldDB" id="A0A9D1GN23"/>
<keyword evidence="8" id="KW-0326">Glycosidase</keyword>
<dbReference type="EC" id="3.2.1.23" evidence="5"/>
<dbReference type="InterPro" id="IPR006101">
    <property type="entry name" value="Glyco_hydro_2"/>
</dbReference>
<dbReference type="InterPro" id="IPR006104">
    <property type="entry name" value="Glyco_hydro_2_N"/>
</dbReference>
<dbReference type="Gene3D" id="2.60.40.10">
    <property type="entry name" value="Immunoglobulins"/>
    <property type="match status" value="2"/>
</dbReference>
<dbReference type="InterPro" id="IPR013783">
    <property type="entry name" value="Ig-like_fold"/>
</dbReference>
<dbReference type="SUPFAM" id="SSF49785">
    <property type="entry name" value="Galactose-binding domain-like"/>
    <property type="match status" value="1"/>
</dbReference>
<feature type="chain" id="PRO_5039445257" description="beta-galactosidase" evidence="10">
    <location>
        <begin position="21"/>
        <end position="1076"/>
    </location>
</feature>
<dbReference type="Pfam" id="PF16353">
    <property type="entry name" value="LacZ_4"/>
    <property type="match status" value="1"/>
</dbReference>
<dbReference type="InterPro" id="IPR050347">
    <property type="entry name" value="Bact_Beta-galactosidase"/>
</dbReference>
<dbReference type="Pfam" id="PF00703">
    <property type="entry name" value="Glyco_hydro_2"/>
    <property type="match status" value="1"/>
</dbReference>
<dbReference type="Proteomes" id="UP000886881">
    <property type="component" value="Unassembled WGS sequence"/>
</dbReference>
<evidence type="ECO:0000256" key="9">
    <source>
        <dbReference type="ARBA" id="ARBA00032230"/>
    </source>
</evidence>
<protein>
    <recommendedName>
        <fullName evidence="5">beta-galactosidase</fullName>
        <ecNumber evidence="5">3.2.1.23</ecNumber>
    </recommendedName>
    <alternativeName>
        <fullName evidence="9">Lactase</fullName>
    </alternativeName>
</protein>
<dbReference type="InterPro" id="IPR006102">
    <property type="entry name" value="Ig-like_GH2"/>
</dbReference>
<dbReference type="InterPro" id="IPR032312">
    <property type="entry name" value="LacZ_4"/>
</dbReference>
<name>A0A9D1GN23_9BACT</name>
<sequence>MNRILLTAIALAALCSAVSAQDEWKDPSIPSAGREYPHADYMLYGSKDRAVANDYSRSEYYKSLDGIWNFRYADDFRELPEDFFLPGFDDSGWDRFEVPSNWEFKGYGTPIYVNSPYEMDPNTGAKKAPSFPDEIPGALYRTTFTVPNNWDGRQVFVQLGGVKSACWVYVNGHKVGYSEDSKNPAEFNITPWLQEGDNLLALRVHRWSTGSYFECQDFWRISGIERSVYLTSRPEILIRDIVVDSPLDPSFRHGMLDYKVKLANLGDSSGIVGLQLTLRDPEGNEIWSDSKKVLVEPSGDLNDGEYAGFSRTVMNVQPWSAEKPALYTAVLAVTNPDGTVEYTSSKIGFRSSFVVGTNFYVNGKRVMLKGVNIHEHSPWDAHVLDEELLIKDFELMKQHNINAIRTSHYPQQRRFYELCDEYGFYVCSEANVENHGWRGFANDRSCWPIVLDRELNMYERTKNFACVVIFSLGNEGGNGENFIRAYDVLRAKEKMRPVVYGGAGMGDNTDIIWPMYPSEQTLLRMDSRELTKPYISCEYSHSMGNSTGDLVDLWNVFYNARQLQGGFIWDWVDQGVWTDRGDGGFWAYGGDFGTDMPSDGNFCCNGLINPDRTPHPALKEVKKVYQNFLFEAEDIENGTIRLTNRHFFTNLNEYDYSYVLTEDGVEIDRGSFIVEDIAPEKSATVEVPFRLDGKKPGSEYHLNVYALVRTPSKGLPEGHIVGFEQFSLATEGSRPEAETGKAKFVISDDGRLLKVATEGPRGEVEFAFDRGEGAVCSYRVGGVEYVKDGFGLRPNFWRGPVDNDYGNRLPARSAAWKEASMNPELASLKVRKNSGSATVTAVYALGEIGTEYTVTYNIRPDGTVKVNAVLGVVPESDADGRNKPTIPRIGLRFRLPAEYHVVNYFGRGDGDNYWDRKTGSPVGLWSTTAEDMYFPYVRPQENGHRTDVRWTALTDENGKGLAVIADGVIEFNALRNTVEDFDSAESGKPVQLNNYNNQDVDVTNGRRQTHINDIRPRDFVELCLDKIMMGVGGDNSWGAPVNPRYIIDGSVENAWGFTLVPVNGEEELKQAVSLEY</sequence>
<dbReference type="InterPro" id="IPR011013">
    <property type="entry name" value="Gal_mutarotase_sf_dom"/>
</dbReference>
<gene>
    <name evidence="12" type="ORF">IAC35_03450</name>
</gene>
<evidence type="ECO:0000259" key="11">
    <source>
        <dbReference type="SMART" id="SM01038"/>
    </source>
</evidence>
<keyword evidence="6" id="KW-0378">Hydrolase</keyword>
<dbReference type="PANTHER" id="PTHR46323:SF2">
    <property type="entry name" value="BETA-GALACTOSIDASE"/>
    <property type="match status" value="1"/>
</dbReference>
<dbReference type="InterPro" id="IPR036156">
    <property type="entry name" value="Beta-gal/glucu_dom_sf"/>
</dbReference>
<evidence type="ECO:0000256" key="7">
    <source>
        <dbReference type="ARBA" id="ARBA00022837"/>
    </source>
</evidence>
<dbReference type="InterPro" id="IPR006103">
    <property type="entry name" value="Glyco_hydro_2_cat"/>
</dbReference>
<dbReference type="SUPFAM" id="SSF74650">
    <property type="entry name" value="Galactose mutarotase-like"/>
    <property type="match status" value="1"/>
</dbReference>
<evidence type="ECO:0000256" key="1">
    <source>
        <dbReference type="ARBA" id="ARBA00001412"/>
    </source>
</evidence>
<dbReference type="GO" id="GO:0009341">
    <property type="term" value="C:beta-galactosidase complex"/>
    <property type="evidence" value="ECO:0007669"/>
    <property type="project" value="InterPro"/>
</dbReference>
<dbReference type="InterPro" id="IPR017853">
    <property type="entry name" value="GH"/>
</dbReference>
<feature type="signal peptide" evidence="10">
    <location>
        <begin position="1"/>
        <end position="20"/>
    </location>
</feature>
<dbReference type="SMART" id="SM01038">
    <property type="entry name" value="Bgal_small_N"/>
    <property type="match status" value="1"/>
</dbReference>
<comment type="caution">
    <text evidence="12">The sequence shown here is derived from an EMBL/GenBank/DDBJ whole genome shotgun (WGS) entry which is preliminary data.</text>
</comment>
<evidence type="ECO:0000313" key="13">
    <source>
        <dbReference type="Proteomes" id="UP000886881"/>
    </source>
</evidence>
<evidence type="ECO:0000256" key="2">
    <source>
        <dbReference type="ARBA" id="ARBA00001913"/>
    </source>
</evidence>
<comment type="subunit">
    <text evidence="4">Monomer.</text>
</comment>
<evidence type="ECO:0000256" key="5">
    <source>
        <dbReference type="ARBA" id="ARBA00012756"/>
    </source>
</evidence>
<reference evidence="12" key="2">
    <citation type="journal article" date="2021" name="PeerJ">
        <title>Extensive microbial diversity within the chicken gut microbiome revealed by metagenomics and culture.</title>
        <authorList>
            <person name="Gilroy R."/>
            <person name="Ravi A."/>
            <person name="Getino M."/>
            <person name="Pursley I."/>
            <person name="Horton D.L."/>
            <person name="Alikhan N.F."/>
            <person name="Baker D."/>
            <person name="Gharbi K."/>
            <person name="Hall N."/>
            <person name="Watson M."/>
            <person name="Adriaenssens E.M."/>
            <person name="Foster-Nyarko E."/>
            <person name="Jarju S."/>
            <person name="Secka A."/>
            <person name="Antonio M."/>
            <person name="Oren A."/>
            <person name="Chaudhuri R.R."/>
            <person name="La Ragione R."/>
            <person name="Hildebrand F."/>
            <person name="Pallen M.J."/>
        </authorList>
    </citation>
    <scope>NUCLEOTIDE SEQUENCE</scope>
    <source>
        <strain evidence="12">ChiHecec2B26-709</strain>
    </source>
</reference>
<dbReference type="PRINTS" id="PR00132">
    <property type="entry name" value="GLHYDRLASE2"/>
</dbReference>
<keyword evidence="10" id="KW-0732">Signal</keyword>
<evidence type="ECO:0000313" key="12">
    <source>
        <dbReference type="EMBL" id="HIT46896.1"/>
    </source>
</evidence>
<evidence type="ECO:0000256" key="8">
    <source>
        <dbReference type="ARBA" id="ARBA00023295"/>
    </source>
</evidence>
<feature type="domain" description="Beta galactosidase small chain/" evidence="11">
    <location>
        <begin position="763"/>
        <end position="1060"/>
    </location>
</feature>
<evidence type="ECO:0000256" key="6">
    <source>
        <dbReference type="ARBA" id="ARBA00022801"/>
    </source>
</evidence>
<proteinExistence type="inferred from homology"/>
<dbReference type="GO" id="GO:0004565">
    <property type="term" value="F:beta-galactosidase activity"/>
    <property type="evidence" value="ECO:0007669"/>
    <property type="project" value="UniProtKB-EC"/>
</dbReference>
<dbReference type="Gene3D" id="3.20.20.80">
    <property type="entry name" value="Glycosidases"/>
    <property type="match status" value="1"/>
</dbReference>
<comment type="similarity">
    <text evidence="3">Belongs to the glycosyl hydrolase 2 family.</text>
</comment>
<dbReference type="InterPro" id="IPR014718">
    <property type="entry name" value="GH-type_carb-bd"/>
</dbReference>